<dbReference type="SUPFAM" id="SSF56281">
    <property type="entry name" value="Metallo-hydrolase/oxidoreductase"/>
    <property type="match status" value="1"/>
</dbReference>
<dbReference type="InterPro" id="IPR036866">
    <property type="entry name" value="RibonucZ/Hydroxyglut_hydro"/>
</dbReference>
<dbReference type="RefSeq" id="WP_110854594.1">
    <property type="nucleotide sequence ID" value="NZ_QJSQ01000004.1"/>
</dbReference>
<dbReference type="OrthoDB" id="5443440at2"/>
<keyword evidence="2" id="KW-0479">Metal-binding</keyword>
<evidence type="ECO:0000256" key="2">
    <source>
        <dbReference type="ARBA" id="ARBA00022723"/>
    </source>
</evidence>
<dbReference type="Pfam" id="PF00753">
    <property type="entry name" value="Lactamase_B"/>
    <property type="match status" value="1"/>
</dbReference>
<keyword evidence="3 6" id="KW-0378">Hydrolase</keyword>
<protein>
    <submittedName>
        <fullName evidence="6">Glyoxylase-like metal-dependent hydrolase (Beta-lactamase superfamily II)</fullName>
    </submittedName>
</protein>
<dbReference type="Gene3D" id="3.60.15.10">
    <property type="entry name" value="Ribonuclease Z/Hydroxyacylglutathione hydrolase-like"/>
    <property type="match status" value="1"/>
</dbReference>
<dbReference type="InterPro" id="IPR051013">
    <property type="entry name" value="MBL_superfamily_lactonases"/>
</dbReference>
<evidence type="ECO:0000256" key="4">
    <source>
        <dbReference type="ARBA" id="ARBA00022833"/>
    </source>
</evidence>
<name>A0A2V4TVX2_9BURK</name>
<dbReference type="Proteomes" id="UP000247772">
    <property type="component" value="Unassembled WGS sequence"/>
</dbReference>
<dbReference type="SMART" id="SM00849">
    <property type="entry name" value="Lactamase_B"/>
    <property type="match status" value="1"/>
</dbReference>
<dbReference type="InterPro" id="IPR001279">
    <property type="entry name" value="Metallo-B-lactamas"/>
</dbReference>
<accession>A0A2V4TVX2</accession>
<evidence type="ECO:0000259" key="5">
    <source>
        <dbReference type="SMART" id="SM00849"/>
    </source>
</evidence>
<dbReference type="PANTHER" id="PTHR42978">
    <property type="entry name" value="QUORUM-QUENCHING LACTONASE YTNP-RELATED-RELATED"/>
    <property type="match status" value="1"/>
</dbReference>
<dbReference type="GO" id="GO:0016787">
    <property type="term" value="F:hydrolase activity"/>
    <property type="evidence" value="ECO:0007669"/>
    <property type="project" value="UniProtKB-KW"/>
</dbReference>
<dbReference type="AlphaFoldDB" id="A0A2V4TVX2"/>
<comment type="caution">
    <text evidence="6">The sequence shown here is derived from an EMBL/GenBank/DDBJ whole genome shotgun (WGS) entry which is preliminary data.</text>
</comment>
<evidence type="ECO:0000313" key="6">
    <source>
        <dbReference type="EMBL" id="PYE25468.1"/>
    </source>
</evidence>
<comment type="similarity">
    <text evidence="1">Belongs to the metallo-beta-lactamase superfamily.</text>
</comment>
<gene>
    <name evidence="6" type="ORF">C7410_10445</name>
</gene>
<proteinExistence type="inferred from homology"/>
<feature type="domain" description="Metallo-beta-lactamase" evidence="5">
    <location>
        <begin position="56"/>
        <end position="269"/>
    </location>
</feature>
<dbReference type="PANTHER" id="PTHR42978:SF6">
    <property type="entry name" value="QUORUM-QUENCHING LACTONASE YTNP-RELATED"/>
    <property type="match status" value="1"/>
</dbReference>
<evidence type="ECO:0000256" key="1">
    <source>
        <dbReference type="ARBA" id="ARBA00007749"/>
    </source>
</evidence>
<evidence type="ECO:0000313" key="7">
    <source>
        <dbReference type="Proteomes" id="UP000247772"/>
    </source>
</evidence>
<evidence type="ECO:0000256" key="3">
    <source>
        <dbReference type="ARBA" id="ARBA00022801"/>
    </source>
</evidence>
<dbReference type="CDD" id="cd16277">
    <property type="entry name" value="metallo-hydrolase-like_MBL-fold"/>
    <property type="match status" value="1"/>
</dbReference>
<organism evidence="6 7">
    <name type="scientific">Paraburkholderia silvatlantica</name>
    <dbReference type="NCBI Taxonomy" id="321895"/>
    <lineage>
        <taxon>Bacteria</taxon>
        <taxon>Pseudomonadati</taxon>
        <taxon>Pseudomonadota</taxon>
        <taxon>Betaproteobacteria</taxon>
        <taxon>Burkholderiales</taxon>
        <taxon>Burkholderiaceae</taxon>
        <taxon>Paraburkholderia</taxon>
    </lineage>
</organism>
<sequence length="294" mass="32993">MEKSMIGKYEVTSIVEQAVAYAPARAFFPSMTDDMLTTCMHDLPSGQISPDGLLHMNFQGFVLRSGRYTILIDTCCGSDKDRHPVPMFDRRKTDFLTVLAAAGVQPEEVDFVMCTHLHWDHVGWNTQLVDGTWRPTFPNARYVMSKQEYEHWDQVYRSGKIDMHTLAFADSVMPVWRAKQAMLVQHDFELEKGIWIEACPGHTPGNYVVNVSDGGSQGVVIGDVIHHQAQLRFPHLSSRADDDPDLARKTRTALIEKHADTGHILLPAHFPTPSMGSIESSPNGAFSYRPSPQL</sequence>
<dbReference type="EMBL" id="QJSQ01000004">
    <property type="protein sequence ID" value="PYE25468.1"/>
    <property type="molecule type" value="Genomic_DNA"/>
</dbReference>
<keyword evidence="4" id="KW-0862">Zinc</keyword>
<dbReference type="GO" id="GO:0046872">
    <property type="term" value="F:metal ion binding"/>
    <property type="evidence" value="ECO:0007669"/>
    <property type="project" value="UniProtKB-KW"/>
</dbReference>
<reference evidence="6 7" key="1">
    <citation type="submission" date="2018-06" db="EMBL/GenBank/DDBJ databases">
        <title>Genomic Encyclopedia of Type Strains, Phase IV (KMG-V): Genome sequencing to study the core and pangenomes of soil and plant-associated prokaryotes.</title>
        <authorList>
            <person name="Whitman W."/>
        </authorList>
    </citation>
    <scope>NUCLEOTIDE SEQUENCE [LARGE SCALE GENOMIC DNA]</scope>
    <source>
        <strain evidence="6 7">SRCL-318</strain>
    </source>
</reference>